<evidence type="ECO:0000256" key="5">
    <source>
        <dbReference type="ARBA" id="ARBA00022801"/>
    </source>
</evidence>
<dbReference type="InterPro" id="IPR017850">
    <property type="entry name" value="Alkaline_phosphatase_core_sf"/>
</dbReference>
<dbReference type="Gene3D" id="3.30.1120.10">
    <property type="match status" value="1"/>
</dbReference>
<dbReference type="AlphaFoldDB" id="A0A517PX15"/>
<sequence length="474" mass="53561">MVRLLQRVCCFSVVLLITLGRGTPNLTAAERPWNVVFFLVDDLGWTDLACYGSDYYQTPHIDRLASEGMKFTQNYAACNACSPTRGALMTGMYPARTHLTDWIPGWAKQYRDFPLKPPVWQQHLAQKYTTLPEALQGAGYKTLHVGKWHLGGPGNLPEDHGFDVNISGTNRGLPRSYHFPYGGDALKWDSRLTEEQRAGRYLTDRLTDEAVTLIREQQDNPFFLYYAFYSVHAPIQGRPDLVQKFKEQPRGTHHHNPEYAAMVHSVDTAVGRVRVQLEQSGIADRTLIVFTSDNGGVCRKTSSNLPLRGEKGQHWEGGTRVPVIVLWPGVTRPGTVCQTPTITMDFYPTILEITGVQGNTAHNQNVDGISLVPVLKNPQAALNRDALYWHYPHYNVFIGVPYSAVRVGDHKLIHYYEDGRNELYNLTEDLGETRDLSAEQPELTSRLYQRLQTHLKQVGAQMPLRNPTFKASKQ</sequence>
<dbReference type="EMBL" id="CP036266">
    <property type="protein sequence ID" value="QDT23864.1"/>
    <property type="molecule type" value="Genomic_DNA"/>
</dbReference>
<dbReference type="GO" id="GO:0004065">
    <property type="term" value="F:arylsulfatase activity"/>
    <property type="evidence" value="ECO:0007669"/>
    <property type="project" value="UniProtKB-EC"/>
</dbReference>
<dbReference type="SUPFAM" id="SSF53649">
    <property type="entry name" value="Alkaline phosphatase-like"/>
    <property type="match status" value="1"/>
</dbReference>
<reference evidence="8 9" key="1">
    <citation type="submission" date="2019-02" db="EMBL/GenBank/DDBJ databases">
        <title>Deep-cultivation of Planctomycetes and their phenomic and genomic characterization uncovers novel biology.</title>
        <authorList>
            <person name="Wiegand S."/>
            <person name="Jogler M."/>
            <person name="Boedeker C."/>
            <person name="Pinto D."/>
            <person name="Vollmers J."/>
            <person name="Rivas-Marin E."/>
            <person name="Kohn T."/>
            <person name="Peeters S.H."/>
            <person name="Heuer A."/>
            <person name="Rast P."/>
            <person name="Oberbeckmann S."/>
            <person name="Bunk B."/>
            <person name="Jeske O."/>
            <person name="Meyerdierks A."/>
            <person name="Storesund J.E."/>
            <person name="Kallscheuer N."/>
            <person name="Luecker S."/>
            <person name="Lage O.M."/>
            <person name="Pohl T."/>
            <person name="Merkel B.J."/>
            <person name="Hornburger P."/>
            <person name="Mueller R.-W."/>
            <person name="Bruemmer F."/>
            <person name="Labrenz M."/>
            <person name="Spormann A.M."/>
            <person name="Op den Camp H."/>
            <person name="Overmann J."/>
            <person name="Amann R."/>
            <person name="Jetten M.S.M."/>
            <person name="Mascher T."/>
            <person name="Medema M.H."/>
            <person name="Devos D.P."/>
            <person name="Kaster A.-K."/>
            <person name="Ovreas L."/>
            <person name="Rohde M."/>
            <person name="Galperin M.Y."/>
            <person name="Jogler C."/>
        </authorList>
    </citation>
    <scope>NUCLEOTIDE SEQUENCE [LARGE SCALE GENOMIC DNA]</scope>
    <source>
        <strain evidence="8 9">HG66A1</strain>
    </source>
</reference>
<dbReference type="PANTHER" id="PTHR42693">
    <property type="entry name" value="ARYLSULFATASE FAMILY MEMBER"/>
    <property type="match status" value="1"/>
</dbReference>
<dbReference type="GO" id="GO:0046872">
    <property type="term" value="F:metal ion binding"/>
    <property type="evidence" value="ECO:0007669"/>
    <property type="project" value="UniProtKB-KW"/>
</dbReference>
<comment type="similarity">
    <text evidence="2">Belongs to the sulfatase family.</text>
</comment>
<evidence type="ECO:0000256" key="6">
    <source>
        <dbReference type="ARBA" id="ARBA00022837"/>
    </source>
</evidence>
<dbReference type="InterPro" id="IPR024607">
    <property type="entry name" value="Sulfatase_CS"/>
</dbReference>
<keyword evidence="4" id="KW-0732">Signal</keyword>
<feature type="domain" description="Sulfatase N-terminal" evidence="7">
    <location>
        <begin position="34"/>
        <end position="356"/>
    </location>
</feature>
<keyword evidence="9" id="KW-1185">Reference proteome</keyword>
<dbReference type="RefSeq" id="WP_145191886.1">
    <property type="nucleotide sequence ID" value="NZ_CP036266.1"/>
</dbReference>
<dbReference type="CDD" id="cd16144">
    <property type="entry name" value="ARS_like"/>
    <property type="match status" value="1"/>
</dbReference>
<evidence type="ECO:0000259" key="7">
    <source>
        <dbReference type="Pfam" id="PF00884"/>
    </source>
</evidence>
<protein>
    <submittedName>
        <fullName evidence="8">Arylsulfatase</fullName>
        <ecNumber evidence="8">3.1.6.1</ecNumber>
    </submittedName>
</protein>
<evidence type="ECO:0000256" key="3">
    <source>
        <dbReference type="ARBA" id="ARBA00022723"/>
    </source>
</evidence>
<dbReference type="OrthoDB" id="9783154at2"/>
<dbReference type="InterPro" id="IPR000917">
    <property type="entry name" value="Sulfatase_N"/>
</dbReference>
<dbReference type="PROSITE" id="PS00149">
    <property type="entry name" value="SULFATASE_2"/>
    <property type="match status" value="1"/>
</dbReference>
<dbReference type="Pfam" id="PF00884">
    <property type="entry name" value="Sulfatase"/>
    <property type="match status" value="1"/>
</dbReference>
<dbReference type="InterPro" id="IPR050738">
    <property type="entry name" value="Sulfatase"/>
</dbReference>
<evidence type="ECO:0000256" key="2">
    <source>
        <dbReference type="ARBA" id="ARBA00008779"/>
    </source>
</evidence>
<keyword evidence="6" id="KW-0106">Calcium</keyword>
<keyword evidence="5 8" id="KW-0378">Hydrolase</keyword>
<dbReference type="PANTHER" id="PTHR42693:SF42">
    <property type="entry name" value="ARYLSULFATASE G"/>
    <property type="match status" value="1"/>
</dbReference>
<dbReference type="Proteomes" id="UP000320421">
    <property type="component" value="Chromosome"/>
</dbReference>
<gene>
    <name evidence="8" type="primary">atsA_56</name>
    <name evidence="8" type="ORF">HG66A1_56890</name>
</gene>
<proteinExistence type="inferred from homology"/>
<evidence type="ECO:0000313" key="9">
    <source>
        <dbReference type="Proteomes" id="UP000320421"/>
    </source>
</evidence>
<organism evidence="8 9">
    <name type="scientific">Gimesia chilikensis</name>
    <dbReference type="NCBI Taxonomy" id="2605989"/>
    <lineage>
        <taxon>Bacteria</taxon>
        <taxon>Pseudomonadati</taxon>
        <taxon>Planctomycetota</taxon>
        <taxon>Planctomycetia</taxon>
        <taxon>Planctomycetales</taxon>
        <taxon>Planctomycetaceae</taxon>
        <taxon>Gimesia</taxon>
    </lineage>
</organism>
<evidence type="ECO:0000313" key="8">
    <source>
        <dbReference type="EMBL" id="QDT23864.1"/>
    </source>
</evidence>
<evidence type="ECO:0000256" key="1">
    <source>
        <dbReference type="ARBA" id="ARBA00001913"/>
    </source>
</evidence>
<accession>A0A517PX15</accession>
<evidence type="ECO:0000256" key="4">
    <source>
        <dbReference type="ARBA" id="ARBA00022729"/>
    </source>
</evidence>
<keyword evidence="3" id="KW-0479">Metal-binding</keyword>
<dbReference type="Gene3D" id="3.40.720.10">
    <property type="entry name" value="Alkaline Phosphatase, subunit A"/>
    <property type="match status" value="1"/>
</dbReference>
<name>A0A517PX15_9PLAN</name>
<dbReference type="EC" id="3.1.6.1" evidence="8"/>
<comment type="cofactor">
    <cofactor evidence="1">
        <name>Ca(2+)</name>
        <dbReference type="ChEBI" id="CHEBI:29108"/>
    </cofactor>
</comment>